<dbReference type="AlphaFoldDB" id="L0R4D8"/>
<dbReference type="Gene3D" id="3.40.1620.10">
    <property type="entry name" value="YefM-like domain"/>
    <property type="match status" value="1"/>
</dbReference>
<dbReference type="Proteomes" id="UP000191931">
    <property type="component" value="Unassembled WGS sequence"/>
</dbReference>
<accession>L0R4D8</accession>
<sequence>MQASTKDLRFHTKEILDAAMRGEEVIITFHGKPYAKIVPFDNSRKADNKQNDFCGMWKDRTDMDDVNSYISKLRKRRSF</sequence>
<dbReference type="SUPFAM" id="SSF143120">
    <property type="entry name" value="YefM-like"/>
    <property type="match status" value="1"/>
</dbReference>
<dbReference type="OrthoDB" id="5421466at2"/>
<dbReference type="NCBIfam" id="TIGR01552">
    <property type="entry name" value="phd_fam"/>
    <property type="match status" value="1"/>
</dbReference>
<reference evidence="3 4" key="3">
    <citation type="submission" date="2017-03" db="EMBL/GenBank/DDBJ databases">
        <authorList>
            <person name="Afonso C.L."/>
            <person name="Miller P.J."/>
            <person name="Scott M.A."/>
            <person name="Spackman E."/>
            <person name="Goraichik I."/>
            <person name="Dimitrov K.M."/>
            <person name="Suarez D.L."/>
            <person name="Swayne D.E."/>
        </authorList>
    </citation>
    <scope>NUCLEOTIDE SEQUENCE [LARGE SCALE GENOMIC DNA]</scope>
    <source>
        <strain evidence="3">PRJEB14757</strain>
    </source>
</reference>
<protein>
    <submittedName>
        <fullName evidence="2">Prevent-host-death family protein</fullName>
    </submittedName>
</protein>
<dbReference type="STRING" id="1246637.MTBBW1_80123"/>
<dbReference type="RefSeq" id="WP_080798349.1">
    <property type="nucleotide sequence ID" value="NZ_LT828540.1"/>
</dbReference>
<organism evidence="2">
    <name type="scientific">Desulfamplus magnetovallimortis</name>
    <dbReference type="NCBI Taxonomy" id="1246637"/>
    <lineage>
        <taxon>Bacteria</taxon>
        <taxon>Pseudomonadati</taxon>
        <taxon>Thermodesulfobacteriota</taxon>
        <taxon>Desulfobacteria</taxon>
        <taxon>Desulfobacterales</taxon>
        <taxon>Desulfobacteraceae</taxon>
        <taxon>Desulfamplus</taxon>
    </lineage>
</organism>
<reference evidence="2" key="2">
    <citation type="submission" date="2012-12" db="EMBL/GenBank/DDBJ databases">
        <title>Region harboring genes involved in magnetosome formation of Candidatus Desulfamplus magnetosmortis.</title>
        <authorList>
            <person name="Lefevre C.T."/>
            <person name="Bazylinski D.A."/>
        </authorList>
    </citation>
    <scope>NUCLEOTIDE SEQUENCE</scope>
    <source>
        <strain evidence="2">BW-1</strain>
    </source>
</reference>
<keyword evidence="4" id="KW-1185">Reference proteome</keyword>
<dbReference type="EMBL" id="HF547348">
    <property type="protein sequence ID" value="CCO06729.1"/>
    <property type="molecule type" value="Genomic_DNA"/>
</dbReference>
<name>L0R4D8_9BACT</name>
<comment type="similarity">
    <text evidence="1">Belongs to the phD/YefM antitoxin family.</text>
</comment>
<dbReference type="InterPro" id="IPR036165">
    <property type="entry name" value="YefM-like_sf"/>
</dbReference>
<evidence type="ECO:0000313" key="4">
    <source>
        <dbReference type="Proteomes" id="UP000191931"/>
    </source>
</evidence>
<reference evidence="2" key="1">
    <citation type="submission" date="2012-10" db="EMBL/GenBank/DDBJ databases">
        <authorList>
            <person name="Lefevre C."/>
        </authorList>
    </citation>
    <scope>NUCLEOTIDE SEQUENCE</scope>
    <source>
        <strain evidence="2">BW-1</strain>
    </source>
</reference>
<gene>
    <name evidence="2" type="ORF">DEMABW1_80123</name>
    <name evidence="3" type="ORF">MTBBW1_80123</name>
</gene>
<proteinExistence type="inferred from homology"/>
<evidence type="ECO:0000256" key="1">
    <source>
        <dbReference type="ARBA" id="ARBA00009981"/>
    </source>
</evidence>
<evidence type="ECO:0000313" key="3">
    <source>
        <dbReference type="EMBL" id="SLM32780.1"/>
    </source>
</evidence>
<dbReference type="EMBL" id="FWEV01000325">
    <property type="protein sequence ID" value="SLM32780.1"/>
    <property type="molecule type" value="Genomic_DNA"/>
</dbReference>
<evidence type="ECO:0000313" key="2">
    <source>
        <dbReference type="EMBL" id="CCO06729.1"/>
    </source>
</evidence>